<gene>
    <name evidence="6" type="ORF">DFP90_1011096</name>
</gene>
<evidence type="ECO:0000313" key="6">
    <source>
        <dbReference type="EMBL" id="RED54293.1"/>
    </source>
</evidence>
<dbReference type="AlphaFoldDB" id="A0A3D9HXR1"/>
<dbReference type="GO" id="GO:0004356">
    <property type="term" value="F:glutamine synthetase activity"/>
    <property type="evidence" value="ECO:0007669"/>
    <property type="project" value="InterPro"/>
</dbReference>
<dbReference type="Pfam" id="PF00120">
    <property type="entry name" value="Gln-synt_C"/>
    <property type="match status" value="1"/>
</dbReference>
<dbReference type="InterPro" id="IPR014746">
    <property type="entry name" value="Gln_synth/guanido_kin_cat_dom"/>
</dbReference>
<feature type="domain" description="GS catalytic" evidence="5">
    <location>
        <begin position="121"/>
        <end position="457"/>
    </location>
</feature>
<dbReference type="GO" id="GO:0006542">
    <property type="term" value="P:glutamine biosynthetic process"/>
    <property type="evidence" value="ECO:0007669"/>
    <property type="project" value="InterPro"/>
</dbReference>
<dbReference type="SMART" id="SM01230">
    <property type="entry name" value="Gln-synt_C"/>
    <property type="match status" value="1"/>
</dbReference>
<evidence type="ECO:0000256" key="2">
    <source>
        <dbReference type="ARBA" id="ARBA00022598"/>
    </source>
</evidence>
<sequence>MSSGLSDQEINEFLKDHGAELGHLDAVVVDLNGIVRGKRYPMDQAAKLLSEGMNYPTAAFTLDVTGDCADPLGNGFSDGDPDGVALPVPGTLGVLDGAHGRSGMVLMTSFHRDGRVNRLEPRQVAAGALEKFTEKTGMTPMVAFELEFFLFDEERDAEGMPHLPDIPGGAGRKWLPQVYDIMELDRYQPFFSDLYRSCEGMGIPATVTICEFAPGQFEVNLAHHADALVAADQCSLFRHLVKMVARKHGLQASFLSKPFIDQIGSGMHLHISLPDGQGRNLFDPSAFPETAKASLAHAAGGLLDTMADGMGIFAPNLNAFRRFQPNATAPVGRSWGHNNRSVAVRVPLCEDSSMRLEHRVAGADANPYMVLAAVLAGIDYGLAHQCDPGVPVTGNAGEATDTGLPLNWRDALEILGQSTVMKEYLGADYLPVYCAIKEAEREKFMATISRQEIDWYL</sequence>
<dbReference type="SUPFAM" id="SSF55931">
    <property type="entry name" value="Glutamine synthetase/guanido kinase"/>
    <property type="match status" value="1"/>
</dbReference>
<evidence type="ECO:0000256" key="1">
    <source>
        <dbReference type="ARBA" id="ARBA00001946"/>
    </source>
</evidence>
<dbReference type="Proteomes" id="UP000256845">
    <property type="component" value="Unassembled WGS sequence"/>
</dbReference>
<dbReference type="RefSeq" id="WP_115935359.1">
    <property type="nucleotide sequence ID" value="NZ_QRDW01000001.1"/>
</dbReference>
<keyword evidence="2" id="KW-0436">Ligase</keyword>
<reference evidence="6 7" key="1">
    <citation type="submission" date="2018-07" db="EMBL/GenBank/DDBJ databases">
        <title>Genomic Encyclopedia of Type Strains, Phase III (KMG-III): the genomes of soil and plant-associated and newly described type strains.</title>
        <authorList>
            <person name="Whitman W."/>
        </authorList>
    </citation>
    <scope>NUCLEOTIDE SEQUENCE [LARGE SCALE GENOMIC DNA]</scope>
    <source>
        <strain evidence="6 7">CECT 8488</strain>
    </source>
</reference>
<comment type="cofactor">
    <cofactor evidence="1">
        <name>Mg(2+)</name>
        <dbReference type="ChEBI" id="CHEBI:18420"/>
    </cofactor>
</comment>
<dbReference type="Gene3D" id="3.30.590.10">
    <property type="entry name" value="Glutamine synthetase/guanido kinase, catalytic domain"/>
    <property type="match status" value="1"/>
</dbReference>
<organism evidence="6 7">
    <name type="scientific">Aestuariispira insulae</name>
    <dbReference type="NCBI Taxonomy" id="1461337"/>
    <lineage>
        <taxon>Bacteria</taxon>
        <taxon>Pseudomonadati</taxon>
        <taxon>Pseudomonadota</taxon>
        <taxon>Alphaproteobacteria</taxon>
        <taxon>Rhodospirillales</taxon>
        <taxon>Kiloniellaceae</taxon>
        <taxon>Aestuariispira</taxon>
    </lineage>
</organism>
<comment type="caution">
    <text evidence="6">The sequence shown here is derived from an EMBL/GenBank/DDBJ whole genome shotgun (WGS) entry which is preliminary data.</text>
</comment>
<dbReference type="GO" id="GO:0006598">
    <property type="term" value="P:polyamine catabolic process"/>
    <property type="evidence" value="ECO:0007669"/>
    <property type="project" value="TreeGrafter"/>
</dbReference>
<dbReference type="OrthoDB" id="9807095at2"/>
<dbReference type="SUPFAM" id="SSF54368">
    <property type="entry name" value="Glutamine synthetase, N-terminal domain"/>
    <property type="match status" value="1"/>
</dbReference>
<protein>
    <submittedName>
        <fullName evidence="6">Glutamine synthetase</fullName>
    </submittedName>
</protein>
<proteinExistence type="inferred from homology"/>
<dbReference type="PROSITE" id="PS51987">
    <property type="entry name" value="GS_CATALYTIC"/>
    <property type="match status" value="1"/>
</dbReference>
<name>A0A3D9HXR1_9PROT</name>
<dbReference type="EMBL" id="QRDW01000001">
    <property type="protein sequence ID" value="RED54293.1"/>
    <property type="molecule type" value="Genomic_DNA"/>
</dbReference>
<dbReference type="PANTHER" id="PTHR43785">
    <property type="entry name" value="GAMMA-GLUTAMYLPUTRESCINE SYNTHETASE"/>
    <property type="match status" value="1"/>
</dbReference>
<dbReference type="InterPro" id="IPR036651">
    <property type="entry name" value="Gln_synt_N_sf"/>
</dbReference>
<dbReference type="PANTHER" id="PTHR43785:SF12">
    <property type="entry name" value="TYPE-1 GLUTAMINE SYNTHETASE 2"/>
    <property type="match status" value="1"/>
</dbReference>
<evidence type="ECO:0000256" key="3">
    <source>
        <dbReference type="PROSITE-ProRule" id="PRU01331"/>
    </source>
</evidence>
<evidence type="ECO:0000256" key="4">
    <source>
        <dbReference type="RuleBase" id="RU000384"/>
    </source>
</evidence>
<accession>A0A3D9HXR1</accession>
<keyword evidence="7" id="KW-1185">Reference proteome</keyword>
<dbReference type="InterPro" id="IPR008146">
    <property type="entry name" value="Gln_synth_cat_dom"/>
</dbReference>
<comment type="similarity">
    <text evidence="3 4">Belongs to the glutamine synthetase family.</text>
</comment>
<evidence type="ECO:0000259" key="5">
    <source>
        <dbReference type="PROSITE" id="PS51987"/>
    </source>
</evidence>
<evidence type="ECO:0000313" key="7">
    <source>
        <dbReference type="Proteomes" id="UP000256845"/>
    </source>
</evidence>